<dbReference type="InterPro" id="IPR029058">
    <property type="entry name" value="AB_hydrolase_fold"/>
</dbReference>
<proteinExistence type="inferred from homology"/>
<evidence type="ECO:0000259" key="2">
    <source>
        <dbReference type="Pfam" id="PF00975"/>
    </source>
</evidence>
<dbReference type="SUPFAM" id="SSF53474">
    <property type="entry name" value="alpha/beta-Hydrolases"/>
    <property type="match status" value="1"/>
</dbReference>
<evidence type="ECO:0000256" key="1">
    <source>
        <dbReference type="ARBA" id="ARBA00007169"/>
    </source>
</evidence>
<name>D4YPY1_9MICO</name>
<dbReference type="STRING" id="585530.HMPREF0183_1991"/>
<dbReference type="OrthoDB" id="27092at2"/>
<dbReference type="Gene3D" id="3.40.50.1820">
    <property type="entry name" value="alpha/beta hydrolase"/>
    <property type="match status" value="1"/>
</dbReference>
<dbReference type="EMBL" id="ADNU01000064">
    <property type="protein sequence ID" value="EFG46729.1"/>
    <property type="molecule type" value="Genomic_DNA"/>
</dbReference>
<dbReference type="GO" id="GO:0008610">
    <property type="term" value="P:lipid biosynthetic process"/>
    <property type="evidence" value="ECO:0007669"/>
    <property type="project" value="TreeGrafter"/>
</dbReference>
<keyword evidence="4" id="KW-1185">Reference proteome</keyword>
<accession>D4YPY1</accession>
<dbReference type="PANTHER" id="PTHR11487">
    <property type="entry name" value="THIOESTERASE"/>
    <property type="match status" value="1"/>
</dbReference>
<comment type="similarity">
    <text evidence="1">Belongs to the thioesterase family.</text>
</comment>
<organism evidence="3 4">
    <name type="scientific">Brevibacterium mcbrellneri ATCC 49030</name>
    <dbReference type="NCBI Taxonomy" id="585530"/>
    <lineage>
        <taxon>Bacteria</taxon>
        <taxon>Bacillati</taxon>
        <taxon>Actinomycetota</taxon>
        <taxon>Actinomycetes</taxon>
        <taxon>Micrococcales</taxon>
        <taxon>Brevibacteriaceae</taxon>
        <taxon>Brevibacterium</taxon>
    </lineage>
</organism>
<dbReference type="RefSeq" id="WP_005885563.1">
    <property type="nucleotide sequence ID" value="NZ_ADNU01000064.1"/>
</dbReference>
<dbReference type="AlphaFoldDB" id="D4YPY1"/>
<comment type="caution">
    <text evidence="3">The sequence shown here is derived from an EMBL/GenBank/DDBJ whole genome shotgun (WGS) entry which is preliminary data.</text>
</comment>
<dbReference type="InterPro" id="IPR001031">
    <property type="entry name" value="Thioesterase"/>
</dbReference>
<sequence length="238" mass="25989">MQLFALAYAGGTASTAYAKLQADLPPLAEVVPLDLPGRGRNTARRPGSVDDLIDHLWETIADRAQPDWGLLGHSYGAGLAFELAKRAEEKGQPPQVCFLSGRRAPSGRAHPSRQSLTDEELLKQVAEWGALPREFQTHPALREMAAARLREDVAFSDELHARSPEPLDQTVLHTLAGNDDPVAPPEAVHSWRRFTHAPSTAQTFDGEHFFLFTNPDVQIAIGDRLGRLASTLIPKGTP</sequence>
<dbReference type="Proteomes" id="UP000005714">
    <property type="component" value="Unassembled WGS sequence"/>
</dbReference>
<evidence type="ECO:0000313" key="4">
    <source>
        <dbReference type="Proteomes" id="UP000005714"/>
    </source>
</evidence>
<feature type="domain" description="Thioesterase" evidence="2">
    <location>
        <begin position="2"/>
        <end position="214"/>
    </location>
</feature>
<gene>
    <name evidence="3" type="ORF">HMPREF0183_1991</name>
</gene>
<dbReference type="Pfam" id="PF00975">
    <property type="entry name" value="Thioesterase"/>
    <property type="match status" value="1"/>
</dbReference>
<dbReference type="InterPro" id="IPR012223">
    <property type="entry name" value="TEII"/>
</dbReference>
<dbReference type="eggNOG" id="COG3208">
    <property type="taxonomic scope" value="Bacteria"/>
</dbReference>
<evidence type="ECO:0000313" key="3">
    <source>
        <dbReference type="EMBL" id="EFG46729.1"/>
    </source>
</evidence>
<reference evidence="3 4" key="1">
    <citation type="submission" date="2010-04" db="EMBL/GenBank/DDBJ databases">
        <authorList>
            <person name="Qin X."/>
            <person name="Bachman B."/>
            <person name="Battles P."/>
            <person name="Bell A."/>
            <person name="Bess C."/>
            <person name="Bickham C."/>
            <person name="Chaboub L."/>
            <person name="Chen D."/>
            <person name="Coyle M."/>
            <person name="Deiros D.R."/>
            <person name="Dinh H."/>
            <person name="Forbes L."/>
            <person name="Fowler G."/>
            <person name="Francisco L."/>
            <person name="Fu Q."/>
            <person name="Gubbala S."/>
            <person name="Hale W."/>
            <person name="Han Y."/>
            <person name="Hemphill L."/>
            <person name="Highlander S.K."/>
            <person name="Hirani K."/>
            <person name="Hogues M."/>
            <person name="Jackson L."/>
            <person name="Jakkamsetti A."/>
            <person name="Javaid M."/>
            <person name="Jiang H."/>
            <person name="Korchina V."/>
            <person name="Kovar C."/>
            <person name="Lara F."/>
            <person name="Lee S."/>
            <person name="Mata R."/>
            <person name="Mathew T."/>
            <person name="Moen C."/>
            <person name="Morales K."/>
            <person name="Munidasa M."/>
            <person name="Nazareth L."/>
            <person name="Ngo R."/>
            <person name="Nguyen L."/>
            <person name="Okwuonu G."/>
            <person name="Ongeri F."/>
            <person name="Patil S."/>
            <person name="Petrosino J."/>
            <person name="Pham C."/>
            <person name="Pham P."/>
            <person name="Pu L.-L."/>
            <person name="Puazo M."/>
            <person name="Raj R."/>
            <person name="Reid J."/>
            <person name="Rouhana J."/>
            <person name="Saada N."/>
            <person name="Shang Y."/>
            <person name="Simmons D."/>
            <person name="Thornton R."/>
            <person name="Warren J."/>
            <person name="Weissenberger G."/>
            <person name="Zhang J."/>
            <person name="Zhang L."/>
            <person name="Zhou C."/>
            <person name="Zhu D."/>
            <person name="Muzny D."/>
            <person name="Worley K."/>
            <person name="Gibbs R."/>
        </authorList>
    </citation>
    <scope>NUCLEOTIDE SEQUENCE [LARGE SCALE GENOMIC DNA]</scope>
    <source>
        <strain evidence="3 4">ATCC 49030</strain>
    </source>
</reference>
<protein>
    <submittedName>
        <fullName evidence="3">Thioesterase domain protein</fullName>
    </submittedName>
</protein>
<dbReference type="PANTHER" id="PTHR11487:SF0">
    <property type="entry name" value="S-ACYL FATTY ACID SYNTHASE THIOESTERASE, MEDIUM CHAIN"/>
    <property type="match status" value="1"/>
</dbReference>